<sequence length="410" mass="44664">MGNETDTLAYRVAFGGAVAKADAALRIRELAKSRGVFFASIYPLYRALAQGILVGDFTVPALNIRGMTYDCARAIFRVAKRLDAGAFVFELARSEMEYTLQRPAEYAAVIMAAALAEGWSGPVFVGGDHFQFKAGEGGELAALKILAKEALAAGFYNIDIDASTLVDLAKTDERAQQAENVRNTLELARYIREIQPKDITVSIGGEIGHIGGRNSTVADLKAFLEGFLAEWPKTLPSLSKISIQTGTSHGGTILPTGELANPAVDLAVIPKLSALCKRYKIAGVVQHGASTLSNELLGKFPLAGAVEIHLATGIQNGIMDHSSFPQLLQEKISKWIESDLKNEWEPTWNSTQAVYKLRKKAWGRFKEEIWNIDPQAKIMLTGALEEKVANWFGLLNIADSKRTVDSLIRL</sequence>
<accession>A0A0G1PCR3</accession>
<dbReference type="EMBL" id="LCMF01000021">
    <property type="protein sequence ID" value="KKU30472.1"/>
    <property type="molecule type" value="Genomic_DNA"/>
</dbReference>
<dbReference type="InterPro" id="IPR013785">
    <property type="entry name" value="Aldolase_TIM"/>
</dbReference>
<dbReference type="PANTHER" id="PTHR30304:SF0">
    <property type="entry name" value="D-TAGATOSE-1,6-BISPHOSPHATE ALDOLASE SUBUNIT GATY-RELATED"/>
    <property type="match status" value="1"/>
</dbReference>
<proteinExistence type="predicted"/>
<name>A0A0G1PCR3_UNCKA</name>
<dbReference type="Proteomes" id="UP000034732">
    <property type="component" value="Unassembled WGS sequence"/>
</dbReference>
<dbReference type="GO" id="GO:0005975">
    <property type="term" value="P:carbohydrate metabolic process"/>
    <property type="evidence" value="ECO:0007669"/>
    <property type="project" value="InterPro"/>
</dbReference>
<dbReference type="InterPro" id="IPR050246">
    <property type="entry name" value="Class_II_FBP_aldolase"/>
</dbReference>
<evidence type="ECO:0000313" key="1">
    <source>
        <dbReference type="EMBL" id="KKU30472.1"/>
    </source>
</evidence>
<dbReference type="Pfam" id="PF01116">
    <property type="entry name" value="F_bP_aldolase"/>
    <property type="match status" value="1"/>
</dbReference>
<reference evidence="1 2" key="1">
    <citation type="journal article" date="2015" name="Nature">
        <title>rRNA introns, odd ribosomes, and small enigmatic genomes across a large radiation of phyla.</title>
        <authorList>
            <person name="Brown C.T."/>
            <person name="Hug L.A."/>
            <person name="Thomas B.C."/>
            <person name="Sharon I."/>
            <person name="Castelle C.J."/>
            <person name="Singh A."/>
            <person name="Wilkins M.J."/>
            <person name="Williams K.H."/>
            <person name="Banfield J.F."/>
        </authorList>
    </citation>
    <scope>NUCLEOTIDE SEQUENCE [LARGE SCALE GENOMIC DNA]</scope>
</reference>
<gene>
    <name evidence="1" type="ORF">UX44_C0021G0004</name>
</gene>
<organism evidence="1 2">
    <name type="scientific">candidate division WWE3 bacterium GW2011_GWA1_46_21</name>
    <dbReference type="NCBI Taxonomy" id="1619107"/>
    <lineage>
        <taxon>Bacteria</taxon>
        <taxon>Katanobacteria</taxon>
    </lineage>
</organism>
<protein>
    <submittedName>
        <fullName evidence="1">Ketose-bisphosphate aldolase class-II</fullName>
    </submittedName>
</protein>
<dbReference type="GO" id="GO:0008270">
    <property type="term" value="F:zinc ion binding"/>
    <property type="evidence" value="ECO:0007669"/>
    <property type="project" value="InterPro"/>
</dbReference>
<dbReference type="PANTHER" id="PTHR30304">
    <property type="entry name" value="D-TAGATOSE-1,6-BISPHOSPHATE ALDOLASE"/>
    <property type="match status" value="1"/>
</dbReference>
<dbReference type="AlphaFoldDB" id="A0A0G1PCR3"/>
<dbReference type="SUPFAM" id="SSF51569">
    <property type="entry name" value="Aldolase"/>
    <property type="match status" value="1"/>
</dbReference>
<comment type="caution">
    <text evidence="1">The sequence shown here is derived from an EMBL/GenBank/DDBJ whole genome shotgun (WGS) entry which is preliminary data.</text>
</comment>
<dbReference type="InterPro" id="IPR000771">
    <property type="entry name" value="FBA_II"/>
</dbReference>
<dbReference type="Gene3D" id="3.20.20.70">
    <property type="entry name" value="Aldolase class I"/>
    <property type="match status" value="1"/>
</dbReference>
<evidence type="ECO:0000313" key="2">
    <source>
        <dbReference type="Proteomes" id="UP000034732"/>
    </source>
</evidence>
<dbReference type="GO" id="GO:0016832">
    <property type="term" value="F:aldehyde-lyase activity"/>
    <property type="evidence" value="ECO:0007669"/>
    <property type="project" value="InterPro"/>
</dbReference>